<evidence type="ECO:0008006" key="3">
    <source>
        <dbReference type="Google" id="ProtNLM"/>
    </source>
</evidence>
<proteinExistence type="predicted"/>
<dbReference type="Proteomes" id="UP000277212">
    <property type="component" value="Unassembled WGS sequence"/>
</dbReference>
<dbReference type="AlphaFoldDB" id="A0A3M2SKJ3"/>
<accession>A0A3M2SKJ3</accession>
<keyword evidence="2" id="KW-1185">Reference proteome</keyword>
<gene>
    <name evidence="1" type="ORF">CDV36_002502</name>
</gene>
<dbReference type="EMBL" id="NKUJ01000027">
    <property type="protein sequence ID" value="RMJ17815.1"/>
    <property type="molecule type" value="Genomic_DNA"/>
</dbReference>
<evidence type="ECO:0000313" key="1">
    <source>
        <dbReference type="EMBL" id="RMJ17815.1"/>
    </source>
</evidence>
<sequence length="444" mass="49851">MSTQQLLEPVGLANLPCETHLEILYLCSIGEALSFVTACDKIYNNLIVEFYKVYGPQLNWLPLLVGISEGNTRILDKCEKAGASLNHRWPYLGDFGGASDAKYFRPCQPLDLAAWSGQGEALQWLAERGAVATGQDGSSFILMTDAECFVSDLRTAEGNWKPIMYQQGLRFRENYPPNPSFHFVWHSSNIERTKIFPRLLQLYARYTYACLTNPTDRIGLANWVAWIWLDMLRSSSDPAPILKSGFFQEGSLCDEELRLLGFDTDNFGQESLIHVVGRLTMLPFARHASLEIPGLISRLLDSGANIRFIASAYITMLDCMMRDESNGTNIFPTLDLYPLLIRTVANSVSDAERHSPSHLPHHFRLFILSRFRSSADHLEFQEHIEFLEGKASKMALDMIESGASPAEVMFAFDIDPEDTTQWVAYPISQAALRVLDGLGLVGHP</sequence>
<evidence type="ECO:0000313" key="2">
    <source>
        <dbReference type="Proteomes" id="UP000277212"/>
    </source>
</evidence>
<dbReference type="OrthoDB" id="4974265at2759"/>
<name>A0A3M2SKJ3_9HYPO</name>
<comment type="caution">
    <text evidence="1">The sequence shown here is derived from an EMBL/GenBank/DDBJ whole genome shotgun (WGS) entry which is preliminary data.</text>
</comment>
<organism evidence="1 2">
    <name type="scientific">Fusarium kuroshium</name>
    <dbReference type="NCBI Taxonomy" id="2010991"/>
    <lineage>
        <taxon>Eukaryota</taxon>
        <taxon>Fungi</taxon>
        <taxon>Dikarya</taxon>
        <taxon>Ascomycota</taxon>
        <taxon>Pezizomycotina</taxon>
        <taxon>Sordariomycetes</taxon>
        <taxon>Hypocreomycetidae</taxon>
        <taxon>Hypocreales</taxon>
        <taxon>Nectriaceae</taxon>
        <taxon>Fusarium</taxon>
        <taxon>Fusarium solani species complex</taxon>
    </lineage>
</organism>
<protein>
    <recommendedName>
        <fullName evidence="3">F-box domain-containing protein</fullName>
    </recommendedName>
</protein>
<reference evidence="1 2" key="1">
    <citation type="submission" date="2017-06" db="EMBL/GenBank/DDBJ databases">
        <title>Comparative genomic analysis of Ambrosia Fusariam Clade fungi.</title>
        <authorList>
            <person name="Stajich J.E."/>
            <person name="Carrillo J."/>
            <person name="Kijimoto T."/>
            <person name="Eskalen A."/>
            <person name="O'Donnell K."/>
            <person name="Kasson M."/>
        </authorList>
    </citation>
    <scope>NUCLEOTIDE SEQUENCE [LARGE SCALE GENOMIC DNA]</scope>
    <source>
        <strain evidence="1">UCR3666</strain>
    </source>
</reference>